<evidence type="ECO:0008006" key="7">
    <source>
        <dbReference type="Google" id="ProtNLM"/>
    </source>
</evidence>
<dbReference type="SUPFAM" id="SSF52540">
    <property type="entry name" value="P-loop containing nucleoside triphosphate hydrolases"/>
    <property type="match status" value="1"/>
</dbReference>
<evidence type="ECO:0000259" key="3">
    <source>
        <dbReference type="SMART" id="SM00382"/>
    </source>
</evidence>
<dbReference type="SMART" id="SM00670">
    <property type="entry name" value="PINc"/>
    <property type="match status" value="1"/>
</dbReference>
<evidence type="ECO:0000256" key="2">
    <source>
        <dbReference type="PROSITE-ProRule" id="PRU00117"/>
    </source>
</evidence>
<organism evidence="5 6">
    <name type="scientific">Hadarchaeum yellowstonense</name>
    <dbReference type="NCBI Taxonomy" id="1776334"/>
    <lineage>
        <taxon>Archaea</taxon>
        <taxon>Methanobacteriati</taxon>
        <taxon>Candidatus Hadarchaeota</taxon>
        <taxon>Candidatus Hadarchaeia</taxon>
        <taxon>Candidatus Hadarchaeales</taxon>
        <taxon>Candidatus Hadarchaeaceae</taxon>
        <taxon>Candidatus Hadarchaeum</taxon>
    </lineage>
</organism>
<evidence type="ECO:0000259" key="4">
    <source>
        <dbReference type="SMART" id="SM00670"/>
    </source>
</evidence>
<dbReference type="PROSITE" id="PS50084">
    <property type="entry name" value="KH_TYPE_1"/>
    <property type="match status" value="1"/>
</dbReference>
<dbReference type="PANTHER" id="PTHR11603">
    <property type="entry name" value="AAA FAMILY ATPASE"/>
    <property type="match status" value="1"/>
</dbReference>
<gene>
    <name evidence="5" type="ORF">APZ16_01460</name>
</gene>
<accession>A0A147JWP4</accession>
<comment type="similarity">
    <text evidence="1">In the N-terminal section; belongs to the PINc/VapC protein family.</text>
</comment>
<dbReference type="InterPro" id="IPR029060">
    <property type="entry name" value="PIN-like_dom_sf"/>
</dbReference>
<dbReference type="InterPro" id="IPR009019">
    <property type="entry name" value="KH_sf_prok-type"/>
</dbReference>
<dbReference type="SUPFAM" id="SSF54814">
    <property type="entry name" value="Prokaryotic type KH domain (KH-domain type II)"/>
    <property type="match status" value="1"/>
</dbReference>
<feature type="domain" description="PIN" evidence="4">
    <location>
        <begin position="2"/>
        <end position="112"/>
    </location>
</feature>
<reference evidence="5 6" key="1">
    <citation type="journal article" date="2016" name="Nat. Microbiol.">
        <title>Genomic inference of the metabolism of cosmopolitan subsurface Archaea, Hadesarchaea.</title>
        <authorList>
            <person name="Baker B.J."/>
            <person name="Saw J.H."/>
            <person name="Lind A.E."/>
            <person name="Lazar C.S."/>
            <person name="Hinrichs K.-U."/>
            <person name="Teske A.P."/>
            <person name="Ettema T.J."/>
        </authorList>
    </citation>
    <scope>NUCLEOTIDE SEQUENCE [LARGE SCALE GENOMIC DNA]</scope>
</reference>
<dbReference type="Gene3D" id="3.40.50.300">
    <property type="entry name" value="P-loop containing nucleotide triphosphate hydrolases"/>
    <property type="match status" value="1"/>
</dbReference>
<dbReference type="SMART" id="SM00382">
    <property type="entry name" value="AAA"/>
    <property type="match status" value="1"/>
</dbReference>
<protein>
    <recommendedName>
        <fullName evidence="7">ATPase</fullName>
    </recommendedName>
</protein>
<comment type="caution">
    <text evidence="5">The sequence shown here is derived from an EMBL/GenBank/DDBJ whole genome shotgun (WGS) entry which is preliminary data.</text>
</comment>
<dbReference type="NCBIfam" id="NF010335">
    <property type="entry name" value="PRK13764.1"/>
    <property type="match status" value="1"/>
</dbReference>
<dbReference type="SUPFAM" id="SSF88723">
    <property type="entry name" value="PIN domain-like"/>
    <property type="match status" value="1"/>
</dbReference>
<dbReference type="Proteomes" id="UP000074294">
    <property type="component" value="Unassembled WGS sequence"/>
</dbReference>
<dbReference type="Pfam" id="PF00437">
    <property type="entry name" value="T2SSE"/>
    <property type="match status" value="1"/>
</dbReference>
<dbReference type="CDD" id="cd09878">
    <property type="entry name" value="PIN_VapC_VirB11L-ATPase-like"/>
    <property type="match status" value="1"/>
</dbReference>
<evidence type="ECO:0000313" key="5">
    <source>
        <dbReference type="EMBL" id="KUO40860.1"/>
    </source>
</evidence>
<dbReference type="EMBL" id="LQMQ01000033">
    <property type="protein sequence ID" value="KUO40860.1"/>
    <property type="molecule type" value="Genomic_DNA"/>
</dbReference>
<evidence type="ECO:0000313" key="6">
    <source>
        <dbReference type="Proteomes" id="UP000074294"/>
    </source>
</evidence>
<dbReference type="PANTHER" id="PTHR11603:SF147">
    <property type="entry name" value="MEMBRANE PROTEIN"/>
    <property type="match status" value="1"/>
</dbReference>
<dbReference type="Pfam" id="PF00013">
    <property type="entry name" value="KH_1"/>
    <property type="match status" value="1"/>
</dbReference>
<dbReference type="AlphaFoldDB" id="A0A147JWP4"/>
<feature type="domain" description="AAA+ ATPase" evidence="3">
    <location>
        <begin position="255"/>
        <end position="390"/>
    </location>
</feature>
<sequence>MKSYVPDASTLIDGHLTRLVKSGELQGCRIVVPNAVVAQLEQEARLGKDSGFSGLAELRRLKQFSDEGRIKLELVGERVSSGEVATTVSAAVREVTRAQGAVLITSDEVMAEVGRVEGLEVWFLQPVTAETKPKLLEYFRPGVMSVHLKEKVRPMAKVGRPDNMRLEVLDENPLTEAQLREMAHEIIERARQDPEGLVEIERSGATVVQFHEYRIAIARPPFSDGLEITAVRPIVKVSLDDYRLSEKLKERLRKRAEGVLIAGPPGAGKTTFAQALAEFYRAQGKIVKTMESPRDLQVSDEITQYTALEGDMAKTADILLLVRPDYTIYDELRKTSDFQIFADMRLAGVGMVGVVHSTRAIDAVQRLIGRVELGMIPMIVDTVIFIKEGQIKEVYSLSTKVGVPHGMVEADLARPMVEVTDFETGETVYQIYSFGEEVVVMPVKREALRDAQKKAERIRSEIRRLVGGDVEVKMVSDDSAVVIADEDDISKIIGRGGRTVDRLERKLGVRIEVQSREAE</sequence>
<dbReference type="InterPro" id="IPR002716">
    <property type="entry name" value="PIN_dom"/>
</dbReference>
<dbReference type="Gene3D" id="3.40.50.1010">
    <property type="entry name" value="5'-nuclease"/>
    <property type="match status" value="1"/>
</dbReference>
<evidence type="ECO:0000256" key="1">
    <source>
        <dbReference type="ARBA" id="ARBA00046345"/>
    </source>
</evidence>
<dbReference type="InterPro" id="IPR003593">
    <property type="entry name" value="AAA+_ATPase"/>
</dbReference>
<keyword evidence="2" id="KW-0694">RNA-binding</keyword>
<dbReference type="InterPro" id="IPR052041">
    <property type="entry name" value="Nucleic_acid_metab_PIN/TRAM"/>
</dbReference>
<dbReference type="STRING" id="1776334.APZ16_01460"/>
<dbReference type="InterPro" id="IPR015946">
    <property type="entry name" value="KH_dom-like_a/b"/>
</dbReference>
<dbReference type="InterPro" id="IPR001482">
    <property type="entry name" value="T2SS/T4SS_dom"/>
</dbReference>
<dbReference type="GO" id="GO:0003723">
    <property type="term" value="F:RNA binding"/>
    <property type="evidence" value="ECO:0007669"/>
    <property type="project" value="UniProtKB-UniRule"/>
</dbReference>
<dbReference type="Gene3D" id="3.30.300.20">
    <property type="match status" value="1"/>
</dbReference>
<proteinExistence type="inferred from homology"/>
<dbReference type="InterPro" id="IPR004088">
    <property type="entry name" value="KH_dom_type_1"/>
</dbReference>
<name>A0A147JWP4_HADYE</name>
<dbReference type="InterPro" id="IPR027417">
    <property type="entry name" value="P-loop_NTPase"/>
</dbReference>